<dbReference type="NCBIfam" id="TIGR00826">
    <property type="entry name" value="EIIB_glc"/>
    <property type="match status" value="1"/>
</dbReference>
<keyword evidence="10 12" id="KW-0472">Membrane</keyword>
<dbReference type="GO" id="GO:0008982">
    <property type="term" value="F:protein-N(PI)-phosphohistidine-sugar phosphotransferase activity"/>
    <property type="evidence" value="ECO:0007669"/>
    <property type="project" value="InterPro"/>
</dbReference>
<evidence type="ECO:0000256" key="1">
    <source>
        <dbReference type="ARBA" id="ARBA00004651"/>
    </source>
</evidence>
<reference evidence="15" key="3">
    <citation type="submission" date="2023-03" db="EMBL/GenBank/DDBJ databases">
        <authorList>
            <person name="Shen W."/>
            <person name="Cai J."/>
        </authorList>
    </citation>
    <scope>NUCLEOTIDE SEQUENCE</scope>
    <source>
        <strain evidence="15">B245-2</strain>
    </source>
</reference>
<dbReference type="RefSeq" id="WP_047338807.1">
    <property type="nucleotide sequence ID" value="NZ_AP035890.1"/>
</dbReference>
<dbReference type="InterPro" id="IPR013013">
    <property type="entry name" value="PTS_EIIC_1"/>
</dbReference>
<feature type="transmembrane region" description="Helical" evidence="12">
    <location>
        <begin position="337"/>
        <end position="356"/>
    </location>
</feature>
<dbReference type="SUPFAM" id="SSF55604">
    <property type="entry name" value="Glucose permease domain IIB"/>
    <property type="match status" value="1"/>
</dbReference>
<dbReference type="PROSITE" id="PS01035">
    <property type="entry name" value="PTS_EIIB_TYPE_1_CYS"/>
    <property type="match status" value="1"/>
</dbReference>
<dbReference type="PANTHER" id="PTHR30175:SF7">
    <property type="entry name" value="NEGATIVE REGULATOR OF SACY ACTIVITY"/>
    <property type="match status" value="1"/>
</dbReference>
<evidence type="ECO:0000256" key="6">
    <source>
        <dbReference type="ARBA" id="ARBA00022683"/>
    </source>
</evidence>
<evidence type="ECO:0000256" key="10">
    <source>
        <dbReference type="ARBA" id="ARBA00023136"/>
    </source>
</evidence>
<evidence type="ECO:0000256" key="2">
    <source>
        <dbReference type="ARBA" id="ARBA00022448"/>
    </source>
</evidence>
<evidence type="ECO:0000256" key="3">
    <source>
        <dbReference type="ARBA" id="ARBA00022475"/>
    </source>
</evidence>
<dbReference type="GO" id="GO:0015771">
    <property type="term" value="P:trehalose transport"/>
    <property type="evidence" value="ECO:0007669"/>
    <property type="project" value="TreeGrafter"/>
</dbReference>
<evidence type="ECO:0000313" key="15">
    <source>
        <dbReference type="EMBL" id="MDT2796928.1"/>
    </source>
</evidence>
<evidence type="ECO:0000313" key="16">
    <source>
        <dbReference type="EMBL" id="OUQ10263.1"/>
    </source>
</evidence>
<keyword evidence="6" id="KW-0598">Phosphotransferase system</keyword>
<dbReference type="GO" id="GO:0016301">
    <property type="term" value="F:kinase activity"/>
    <property type="evidence" value="ECO:0007669"/>
    <property type="project" value="UniProtKB-KW"/>
</dbReference>
<dbReference type="PROSITE" id="PS51103">
    <property type="entry name" value="PTS_EIIC_TYPE_1"/>
    <property type="match status" value="1"/>
</dbReference>
<dbReference type="InterPro" id="IPR001996">
    <property type="entry name" value="PTS_IIB_1"/>
</dbReference>
<reference evidence="16" key="2">
    <citation type="journal article" date="2018" name="BMC Genomics">
        <title>Whole genome sequencing and function prediction of 133 gut anaerobes isolated from chicken caecum in pure cultures.</title>
        <authorList>
            <person name="Medvecky M."/>
            <person name="Cejkova D."/>
            <person name="Polansky O."/>
            <person name="Karasova D."/>
            <person name="Kubasova T."/>
            <person name="Cizek A."/>
            <person name="Rychlik I."/>
        </authorList>
    </citation>
    <scope>NUCLEOTIDE SEQUENCE</scope>
    <source>
        <strain evidence="16">An144</strain>
    </source>
</reference>
<feature type="transmembrane region" description="Helical" evidence="12">
    <location>
        <begin position="220"/>
        <end position="242"/>
    </location>
</feature>
<dbReference type="PROSITE" id="PS51098">
    <property type="entry name" value="PTS_EIIB_TYPE_1"/>
    <property type="match status" value="1"/>
</dbReference>
<reference evidence="17" key="1">
    <citation type="submission" date="2017-04" db="EMBL/GenBank/DDBJ databases">
        <title>Function of individual gut microbiota members based on whole genome sequencing of pure cultures obtained from chicken caecum.</title>
        <authorList>
            <person name="Medvecky M."/>
            <person name="Cejkova D."/>
            <person name="Polansky O."/>
            <person name="Karasova D."/>
            <person name="Kubasova T."/>
            <person name="Cizek A."/>
            <person name="Rychlik I."/>
        </authorList>
    </citation>
    <scope>NUCLEOTIDE SEQUENCE [LARGE SCALE GENOMIC DNA]</scope>
    <source>
        <strain evidence="17">An144</strain>
    </source>
</reference>
<dbReference type="InterPro" id="IPR003352">
    <property type="entry name" value="PTS_EIIC"/>
</dbReference>
<evidence type="ECO:0000256" key="12">
    <source>
        <dbReference type="SAM" id="Phobius"/>
    </source>
</evidence>
<accession>A0A1Y4R176</accession>
<feature type="transmembrane region" description="Helical" evidence="12">
    <location>
        <begin position="113"/>
        <end position="134"/>
    </location>
</feature>
<dbReference type="Pfam" id="PF00367">
    <property type="entry name" value="PTS_EIIB"/>
    <property type="match status" value="1"/>
</dbReference>
<feature type="transmembrane region" description="Helical" evidence="12">
    <location>
        <begin position="254"/>
        <end position="276"/>
    </location>
</feature>
<feature type="active site" description="Phosphocysteine intermediate; for EIIB activity" evidence="11">
    <location>
        <position position="28"/>
    </location>
</feature>
<dbReference type="AlphaFoldDB" id="A0A1Y4R176"/>
<comment type="caution">
    <text evidence="16">The sequence shown here is derived from an EMBL/GenBank/DDBJ whole genome shotgun (WGS) entry which is preliminary data.</text>
</comment>
<evidence type="ECO:0000256" key="7">
    <source>
        <dbReference type="ARBA" id="ARBA00022692"/>
    </source>
</evidence>
<evidence type="ECO:0000256" key="11">
    <source>
        <dbReference type="PROSITE-ProRule" id="PRU00421"/>
    </source>
</evidence>
<dbReference type="Pfam" id="PF02378">
    <property type="entry name" value="PTS_EIIC"/>
    <property type="match status" value="1"/>
</dbReference>
<dbReference type="CDD" id="cd00212">
    <property type="entry name" value="PTS_IIB_glc"/>
    <property type="match status" value="1"/>
</dbReference>
<keyword evidence="2" id="KW-0813">Transport</keyword>
<evidence type="ECO:0000259" key="13">
    <source>
        <dbReference type="PROSITE" id="PS51098"/>
    </source>
</evidence>
<evidence type="ECO:0000313" key="17">
    <source>
        <dbReference type="Proteomes" id="UP000196074"/>
    </source>
</evidence>
<feature type="domain" description="PTS EIIC type-1" evidence="14">
    <location>
        <begin position="108"/>
        <end position="473"/>
    </location>
</feature>
<sequence length="473" mass="51479">MVENKYQHIAEEIIKIVGKENILSATHCATRLRLVVKDHEKIDTKAIENVDEVKGTFFNSGQYQIILGTGIVNKVFEEVEKLGIKSVDKATQDSYVKSQEKGMKALMRTLGDIFVPIVPVIAATGLFLGIKGVIFNDNILGLFGLSTAIFPDYLNQLVSVLTDTAFAFLPALITMSAFRVFGGTPMIGLVLGLMLVSPILPNAYSVASGDVKPIMVAGVLPVMGAQGSVVTAILTGFLGAKLERKLRKVMPNSLDLILTPFVTVLVMIIVALLGFAPIVHWLETGLIALTKGLMNLPFGIGGFFVGATYPLAVITGLHHMYVVIETSLLANTGFNQLITLCAMYGFANLGSCLAFYTSTKQHRVRQTVMGAFMSQLFGVSEPVLFGLHLRYNLKPLYVMLFSSGLGAALLSIFHICSNSYGLAVLPSYLMYIYQGYQILVYFIISVITVVVCYTLTKLFAIPDEIKQVDSSEN</sequence>
<evidence type="ECO:0000259" key="14">
    <source>
        <dbReference type="PROSITE" id="PS51103"/>
    </source>
</evidence>
<dbReference type="FunFam" id="3.30.1360.60:FF:000001">
    <property type="entry name" value="PTS system glucose-specific IIBC component PtsG"/>
    <property type="match status" value="1"/>
</dbReference>
<comment type="subcellular location">
    <subcellularLocation>
        <location evidence="1">Cell membrane</location>
        <topology evidence="1">Multi-pass membrane protein</topology>
    </subcellularLocation>
</comment>
<feature type="transmembrane region" description="Helical" evidence="12">
    <location>
        <begin position="296"/>
        <end position="317"/>
    </location>
</feature>
<keyword evidence="3" id="KW-1003">Cell membrane</keyword>
<dbReference type="InterPro" id="IPR018113">
    <property type="entry name" value="PTrfase_EIIB_Cys"/>
</dbReference>
<proteinExistence type="predicted"/>
<keyword evidence="5" id="KW-0808">Transferase</keyword>
<keyword evidence="7 12" id="KW-0812">Transmembrane</keyword>
<feature type="transmembrane region" description="Helical" evidence="12">
    <location>
        <begin position="180"/>
        <end position="200"/>
    </location>
</feature>
<dbReference type="Proteomes" id="UP000196074">
    <property type="component" value="Unassembled WGS sequence"/>
</dbReference>
<keyword evidence="9 12" id="KW-1133">Transmembrane helix</keyword>
<dbReference type="PANTHER" id="PTHR30175">
    <property type="entry name" value="PHOSPHOTRANSFERASE SYSTEM TRANSPORT PROTEIN"/>
    <property type="match status" value="1"/>
</dbReference>
<keyword evidence="8" id="KW-0418">Kinase</keyword>
<feature type="domain" description="PTS EIIB type-1" evidence="13">
    <location>
        <begin position="6"/>
        <end position="89"/>
    </location>
</feature>
<keyword evidence="4 16" id="KW-0762">Sugar transport</keyword>
<dbReference type="EMBL" id="JARQBI010000013">
    <property type="protein sequence ID" value="MDT2796928.1"/>
    <property type="molecule type" value="Genomic_DNA"/>
</dbReference>
<dbReference type="GO" id="GO:0005886">
    <property type="term" value="C:plasma membrane"/>
    <property type="evidence" value="ECO:0007669"/>
    <property type="project" value="UniProtKB-SubCell"/>
</dbReference>
<protein>
    <submittedName>
        <fullName evidence="16">PTS sugar transporter subunit IIA</fullName>
    </submittedName>
    <submittedName>
        <fullName evidence="15">PTS transporter subunit EIIC</fullName>
    </submittedName>
</protein>
<dbReference type="InterPro" id="IPR036878">
    <property type="entry name" value="Glu_permease_IIB"/>
</dbReference>
<evidence type="ECO:0000256" key="8">
    <source>
        <dbReference type="ARBA" id="ARBA00022777"/>
    </source>
</evidence>
<dbReference type="EMBL" id="NFLC01000011">
    <property type="protein sequence ID" value="OUQ10263.1"/>
    <property type="molecule type" value="Genomic_DNA"/>
</dbReference>
<organism evidence="16 17">
    <name type="scientific">Enterococcus cecorum</name>
    <dbReference type="NCBI Taxonomy" id="44008"/>
    <lineage>
        <taxon>Bacteria</taxon>
        <taxon>Bacillati</taxon>
        <taxon>Bacillota</taxon>
        <taxon>Bacilli</taxon>
        <taxon>Lactobacillales</taxon>
        <taxon>Enterococcaceae</taxon>
        <taxon>Enterococcus</taxon>
    </lineage>
</organism>
<dbReference type="GO" id="GO:0090589">
    <property type="term" value="F:protein-phosphocysteine-trehalose phosphotransferase system transporter activity"/>
    <property type="evidence" value="ECO:0007669"/>
    <property type="project" value="TreeGrafter"/>
</dbReference>
<dbReference type="InterPro" id="IPR050558">
    <property type="entry name" value="PTS_Sugar-Specific_Components"/>
</dbReference>
<dbReference type="Gene3D" id="3.30.1360.60">
    <property type="entry name" value="Glucose permease domain IIB"/>
    <property type="match status" value="1"/>
</dbReference>
<evidence type="ECO:0000256" key="5">
    <source>
        <dbReference type="ARBA" id="ARBA00022679"/>
    </source>
</evidence>
<evidence type="ECO:0000256" key="4">
    <source>
        <dbReference type="ARBA" id="ARBA00022597"/>
    </source>
</evidence>
<evidence type="ECO:0000256" key="9">
    <source>
        <dbReference type="ARBA" id="ARBA00022989"/>
    </source>
</evidence>
<dbReference type="Proteomes" id="UP001255696">
    <property type="component" value="Unassembled WGS sequence"/>
</dbReference>
<name>A0A1Y4R176_9ENTE</name>
<feature type="transmembrane region" description="Helical" evidence="12">
    <location>
        <begin position="368"/>
        <end position="389"/>
    </location>
</feature>
<gene>
    <name evidence="16" type="ORF">B5E88_06870</name>
    <name evidence="15" type="ORF">P7H47_06685</name>
</gene>
<dbReference type="GO" id="GO:0009401">
    <property type="term" value="P:phosphoenolpyruvate-dependent sugar phosphotransferase system"/>
    <property type="evidence" value="ECO:0007669"/>
    <property type="project" value="UniProtKB-KW"/>
</dbReference>
<feature type="transmembrane region" description="Helical" evidence="12">
    <location>
        <begin position="435"/>
        <end position="456"/>
    </location>
</feature>